<evidence type="ECO:0000259" key="7">
    <source>
        <dbReference type="PROSITE" id="PS50059"/>
    </source>
</evidence>
<feature type="non-terminal residue" evidence="8">
    <location>
        <position position="1"/>
    </location>
</feature>
<dbReference type="GO" id="GO:0003755">
    <property type="term" value="F:peptidyl-prolyl cis-trans isomerase activity"/>
    <property type="evidence" value="ECO:0007669"/>
    <property type="project" value="UniProtKB-KW"/>
</dbReference>
<evidence type="ECO:0000256" key="6">
    <source>
        <dbReference type="SAM" id="MobiDB-lite"/>
    </source>
</evidence>
<feature type="region of interest" description="Disordered" evidence="6">
    <location>
        <begin position="133"/>
        <end position="154"/>
    </location>
</feature>
<reference evidence="8" key="1">
    <citation type="submission" date="2023-01" db="EMBL/GenBank/DDBJ databases">
        <title>Metagenome sequencing of chrysophaentin producing Chrysophaeum taylorii.</title>
        <authorList>
            <person name="Davison J."/>
            <person name="Bewley C."/>
        </authorList>
    </citation>
    <scope>NUCLEOTIDE SEQUENCE</scope>
    <source>
        <strain evidence="8">NIES-1699</strain>
    </source>
</reference>
<dbReference type="AlphaFoldDB" id="A0AAD7UDK3"/>
<dbReference type="SUPFAM" id="SSF54534">
    <property type="entry name" value="FKBP-like"/>
    <property type="match status" value="1"/>
</dbReference>
<dbReference type="GO" id="GO:0005783">
    <property type="term" value="C:endoplasmic reticulum"/>
    <property type="evidence" value="ECO:0007669"/>
    <property type="project" value="TreeGrafter"/>
</dbReference>
<gene>
    <name evidence="8" type="ORF">CTAYLR_008351</name>
</gene>
<dbReference type="EC" id="5.2.1.8" evidence="2 5"/>
<dbReference type="InterPro" id="IPR044609">
    <property type="entry name" value="FKBP2/11"/>
</dbReference>
<evidence type="ECO:0000256" key="5">
    <source>
        <dbReference type="PROSITE-ProRule" id="PRU00277"/>
    </source>
</evidence>
<evidence type="ECO:0000256" key="2">
    <source>
        <dbReference type="ARBA" id="ARBA00013194"/>
    </source>
</evidence>
<evidence type="ECO:0000256" key="1">
    <source>
        <dbReference type="ARBA" id="ARBA00000971"/>
    </source>
</evidence>
<dbReference type="Proteomes" id="UP001230188">
    <property type="component" value="Unassembled WGS sequence"/>
</dbReference>
<comment type="caution">
    <text evidence="8">The sequence shown here is derived from an EMBL/GenBank/DDBJ whole genome shotgun (WGS) entry which is preliminary data.</text>
</comment>
<evidence type="ECO:0000256" key="4">
    <source>
        <dbReference type="ARBA" id="ARBA00023235"/>
    </source>
</evidence>
<protein>
    <recommendedName>
        <fullName evidence="2 5">peptidylprolyl isomerase</fullName>
        <ecNumber evidence="2 5">5.2.1.8</ecNumber>
    </recommendedName>
</protein>
<evidence type="ECO:0000313" key="8">
    <source>
        <dbReference type="EMBL" id="KAJ8602542.1"/>
    </source>
</evidence>
<accession>A0AAD7UDK3</accession>
<sequence>HAKARRSFSYKNVCALGEELPKDSKLRIGVKKRADDCARKAKNGDRLSMHYTGTLFSDCSEFDSSRTRDPFSFTLGNGEVIQGWDQGLRGMCVGEQRKLTIPSDLGYGDSGSGDKIPGGSTLVFDVELIDIQDASKKKKKRSPKKKKKAKKAEI</sequence>
<dbReference type="PROSITE" id="PS50059">
    <property type="entry name" value="FKBP_PPIASE"/>
    <property type="match status" value="1"/>
</dbReference>
<organism evidence="8 9">
    <name type="scientific">Chrysophaeum taylorii</name>
    <dbReference type="NCBI Taxonomy" id="2483200"/>
    <lineage>
        <taxon>Eukaryota</taxon>
        <taxon>Sar</taxon>
        <taxon>Stramenopiles</taxon>
        <taxon>Ochrophyta</taxon>
        <taxon>Pelagophyceae</taxon>
        <taxon>Pelagomonadales</taxon>
        <taxon>Pelagomonadaceae</taxon>
        <taxon>Chrysophaeum</taxon>
    </lineage>
</organism>
<keyword evidence="3 5" id="KW-0697">Rotamase</keyword>
<evidence type="ECO:0000313" key="9">
    <source>
        <dbReference type="Proteomes" id="UP001230188"/>
    </source>
</evidence>
<keyword evidence="4 5" id="KW-0413">Isomerase</keyword>
<dbReference type="Pfam" id="PF00254">
    <property type="entry name" value="FKBP_C"/>
    <property type="match status" value="1"/>
</dbReference>
<proteinExistence type="predicted"/>
<dbReference type="EMBL" id="JAQMWT010000377">
    <property type="protein sequence ID" value="KAJ8602542.1"/>
    <property type="molecule type" value="Genomic_DNA"/>
</dbReference>
<dbReference type="InterPro" id="IPR046357">
    <property type="entry name" value="PPIase_dom_sf"/>
</dbReference>
<feature type="domain" description="PPIase FKBP-type" evidence="7">
    <location>
        <begin position="44"/>
        <end position="132"/>
    </location>
</feature>
<comment type="catalytic activity">
    <reaction evidence="1 5">
        <text>[protein]-peptidylproline (omega=180) = [protein]-peptidylproline (omega=0)</text>
        <dbReference type="Rhea" id="RHEA:16237"/>
        <dbReference type="Rhea" id="RHEA-COMP:10747"/>
        <dbReference type="Rhea" id="RHEA-COMP:10748"/>
        <dbReference type="ChEBI" id="CHEBI:83833"/>
        <dbReference type="ChEBI" id="CHEBI:83834"/>
        <dbReference type="EC" id="5.2.1.8"/>
    </reaction>
</comment>
<dbReference type="Gene3D" id="3.10.50.40">
    <property type="match status" value="1"/>
</dbReference>
<keyword evidence="9" id="KW-1185">Reference proteome</keyword>
<dbReference type="InterPro" id="IPR001179">
    <property type="entry name" value="PPIase_FKBP_dom"/>
</dbReference>
<feature type="compositionally biased region" description="Basic residues" evidence="6">
    <location>
        <begin position="136"/>
        <end position="154"/>
    </location>
</feature>
<dbReference type="PANTHER" id="PTHR45779">
    <property type="entry name" value="PEPTIDYLPROLYL ISOMERASE"/>
    <property type="match status" value="1"/>
</dbReference>
<dbReference type="PANTHER" id="PTHR45779:SF7">
    <property type="entry name" value="PEPTIDYLPROLYL ISOMERASE"/>
    <property type="match status" value="1"/>
</dbReference>
<name>A0AAD7UDK3_9STRA</name>
<dbReference type="FunFam" id="3.10.50.40:FF:000006">
    <property type="entry name" value="Peptidyl-prolyl cis-trans isomerase"/>
    <property type="match status" value="1"/>
</dbReference>
<evidence type="ECO:0000256" key="3">
    <source>
        <dbReference type="ARBA" id="ARBA00023110"/>
    </source>
</evidence>